<dbReference type="InterPro" id="IPR019606">
    <property type="entry name" value="GerMN"/>
</dbReference>
<dbReference type="RefSeq" id="WP_344453963.1">
    <property type="nucleotide sequence ID" value="NZ_BAAATZ010000025.1"/>
</dbReference>
<dbReference type="Pfam" id="PF25976">
    <property type="entry name" value="LpqB_N"/>
    <property type="match status" value="1"/>
</dbReference>
<comment type="caution">
    <text evidence="3">The sequence shown here is derived from an EMBL/GenBank/DDBJ whole genome shotgun (WGS) entry which is preliminary data.</text>
</comment>
<dbReference type="Pfam" id="PF10647">
    <property type="entry name" value="Gmad1"/>
    <property type="match status" value="1"/>
</dbReference>
<evidence type="ECO:0000259" key="2">
    <source>
        <dbReference type="SMART" id="SM00909"/>
    </source>
</evidence>
<dbReference type="EMBL" id="BAAATZ010000025">
    <property type="protein sequence ID" value="GAA2733336.1"/>
    <property type="molecule type" value="Genomic_DNA"/>
</dbReference>
<evidence type="ECO:0000313" key="4">
    <source>
        <dbReference type="Proteomes" id="UP001501842"/>
    </source>
</evidence>
<dbReference type="InterPro" id="IPR059026">
    <property type="entry name" value="LpqB_N"/>
</dbReference>
<gene>
    <name evidence="3" type="ORF">GCM10010439_53120</name>
</gene>
<feature type="signal peptide" evidence="1">
    <location>
        <begin position="1"/>
        <end position="28"/>
    </location>
</feature>
<reference evidence="4" key="1">
    <citation type="journal article" date="2019" name="Int. J. Syst. Evol. Microbiol.">
        <title>The Global Catalogue of Microorganisms (GCM) 10K type strain sequencing project: providing services to taxonomists for standard genome sequencing and annotation.</title>
        <authorList>
            <consortium name="The Broad Institute Genomics Platform"/>
            <consortium name="The Broad Institute Genome Sequencing Center for Infectious Disease"/>
            <person name="Wu L."/>
            <person name="Ma J."/>
        </authorList>
    </citation>
    <scope>NUCLEOTIDE SEQUENCE [LARGE SCALE GENOMIC DNA]</scope>
    <source>
        <strain evidence="4">JCM 8201</strain>
    </source>
</reference>
<dbReference type="Pfam" id="PF10646">
    <property type="entry name" value="Germane"/>
    <property type="match status" value="1"/>
</dbReference>
<feature type="chain" id="PRO_5047121906" evidence="1">
    <location>
        <begin position="29"/>
        <end position="595"/>
    </location>
</feature>
<keyword evidence="1" id="KW-0732">Signal</keyword>
<dbReference type="InterPro" id="IPR018910">
    <property type="entry name" value="LpqB_C"/>
</dbReference>
<sequence>MKRLIALLMAVCCLTGCASMPTGSGINAQDNGERTEPFDEPYVRIVPTAPQDGWSAEEVVRGYLVAMANFDGDHESMRAYLAEGAAWKPQVRPRVTVMDDPESSSPLLLSGPQEDEEETETVVRLFGDRLGQISSSGQYEALNQPGHEVTFFLRQVAPGRWRITGQPDELVLFRSDVDRVFRTTNLYYFAPDRQSLVPDPVFLPLLNRSDLPSQLVKSLLSKTTPWLDGAVASSFPEGAQLRGKVRLEGDVATVDLSREAASGDVDQMSAQLLWTLGQLTEIRAMRLRIDGRARRTSDGLDVQEKSRWTDLGPDAPSKVTGEAQYLLAESGRLALLQGNVASIVPSLRDHTFRDTAVALNGQQFAGISGQTLYVGDLSGGDTVRQVLKAEKDATLLRPSWDRSGNLWIVQNKGRSSTVWLLAPGRTEATKLAPLSELRSGQQIKALRVARDGVRVAALIGDRSQTEIQIGRILPDATGNGSYSLRFHSINAELGSVVDLAWRDADTLAVLGTAGASTSILPYLVPISGGAVRAIGGSFEGTPVSITAAPGKEILLGIDPGKQNQAPTTCLQSLNEDPRFSTWDCGIVGFSPTYPG</sequence>
<evidence type="ECO:0000256" key="1">
    <source>
        <dbReference type="SAM" id="SignalP"/>
    </source>
</evidence>
<protein>
    <submittedName>
        <fullName evidence="3">LpqB family beta-propeller domain-containing protein</fullName>
    </submittedName>
</protein>
<proteinExistence type="predicted"/>
<dbReference type="SMART" id="SM00909">
    <property type="entry name" value="Germane"/>
    <property type="match status" value="1"/>
</dbReference>
<name>A0ABP6GXW6_9ACTN</name>
<dbReference type="SUPFAM" id="SSF63829">
    <property type="entry name" value="Calcium-dependent phosphotriesterase"/>
    <property type="match status" value="1"/>
</dbReference>
<feature type="domain" description="GerMN" evidence="2">
    <location>
        <begin position="212"/>
        <end position="298"/>
    </location>
</feature>
<evidence type="ECO:0000313" key="3">
    <source>
        <dbReference type="EMBL" id="GAA2733336.1"/>
    </source>
</evidence>
<keyword evidence="4" id="KW-1185">Reference proteome</keyword>
<organism evidence="3 4">
    <name type="scientific">Actinocorallia aurantiaca</name>
    <dbReference type="NCBI Taxonomy" id="46204"/>
    <lineage>
        <taxon>Bacteria</taxon>
        <taxon>Bacillati</taxon>
        <taxon>Actinomycetota</taxon>
        <taxon>Actinomycetes</taxon>
        <taxon>Streptosporangiales</taxon>
        <taxon>Thermomonosporaceae</taxon>
        <taxon>Actinocorallia</taxon>
    </lineage>
</organism>
<dbReference type="Proteomes" id="UP001501842">
    <property type="component" value="Unassembled WGS sequence"/>
</dbReference>
<accession>A0ABP6GXW6</accession>